<reference evidence="2" key="1">
    <citation type="submission" date="2020-05" db="EMBL/GenBank/DDBJ databases">
        <authorList>
            <person name="Zhu T."/>
            <person name="Keshari N."/>
            <person name="Lu X."/>
        </authorList>
    </citation>
    <scope>NUCLEOTIDE SEQUENCE</scope>
    <source>
        <strain evidence="2">NK1-12</strain>
    </source>
</reference>
<dbReference type="RefSeq" id="WP_316431254.1">
    <property type="nucleotide sequence ID" value="NZ_CP053586.1"/>
</dbReference>
<dbReference type="EMBL" id="CP053586">
    <property type="protein sequence ID" value="WNZ25125.1"/>
    <property type="molecule type" value="Genomic_DNA"/>
</dbReference>
<evidence type="ECO:0000256" key="1">
    <source>
        <dbReference type="SAM" id="MobiDB-lite"/>
    </source>
</evidence>
<gene>
    <name evidence="2" type="ORF">HJG54_21245</name>
</gene>
<evidence type="ECO:0000313" key="2">
    <source>
        <dbReference type="EMBL" id="WNZ25125.1"/>
    </source>
</evidence>
<dbReference type="AlphaFoldDB" id="A0AA97AH71"/>
<feature type="compositionally biased region" description="Polar residues" evidence="1">
    <location>
        <begin position="49"/>
        <end position="61"/>
    </location>
</feature>
<protein>
    <submittedName>
        <fullName evidence="2">Uncharacterized protein</fullName>
    </submittedName>
</protein>
<feature type="region of interest" description="Disordered" evidence="1">
    <location>
        <begin position="38"/>
        <end position="61"/>
    </location>
</feature>
<accession>A0AA97AH71</accession>
<name>A0AA97AH71_9CYAN</name>
<sequence>MLFSNYLTDVSSNQSFKQAANRGLSWQNSHFSLLNRSESRPASQLGRLRSSTNRSDNNQSDNRFATARSLGIYRGGKLDLKINDTLGKKDRVDIYALTVPSGVTLPNGGYSFKVDRGTIRYSLFGAVPALGIRPQFAGSRVFKGSDRLRTVGFENPYAENLVVYIRFDRPSRDTKYRFRLFS</sequence>
<proteinExistence type="predicted"/>
<organism evidence="2">
    <name type="scientific">Leptolyngbya sp. NK1-12</name>
    <dbReference type="NCBI Taxonomy" id="2547451"/>
    <lineage>
        <taxon>Bacteria</taxon>
        <taxon>Bacillati</taxon>
        <taxon>Cyanobacteriota</taxon>
        <taxon>Cyanophyceae</taxon>
        <taxon>Leptolyngbyales</taxon>
        <taxon>Leptolyngbyaceae</taxon>
        <taxon>Leptolyngbya group</taxon>
        <taxon>Leptolyngbya</taxon>
    </lineage>
</organism>